<protein>
    <submittedName>
        <fullName evidence="1">Uncharacterized protein</fullName>
    </submittedName>
</protein>
<accession>A0A9D2HHM8</accession>
<name>A0A9D2HHM8_9FIRM</name>
<gene>
    <name evidence="1" type="ORF">IAA07_05435</name>
</gene>
<comment type="caution">
    <text evidence="1">The sequence shown here is derived from an EMBL/GenBank/DDBJ whole genome shotgun (WGS) entry which is preliminary data.</text>
</comment>
<dbReference type="Proteomes" id="UP000823900">
    <property type="component" value="Unassembled WGS sequence"/>
</dbReference>
<evidence type="ECO:0000313" key="1">
    <source>
        <dbReference type="EMBL" id="HJA71012.1"/>
    </source>
</evidence>
<organism evidence="1 2">
    <name type="scientific">Candidatus Lachnoclostridium stercoravium</name>
    <dbReference type="NCBI Taxonomy" id="2838633"/>
    <lineage>
        <taxon>Bacteria</taxon>
        <taxon>Bacillati</taxon>
        <taxon>Bacillota</taxon>
        <taxon>Clostridia</taxon>
        <taxon>Lachnospirales</taxon>
        <taxon>Lachnospiraceae</taxon>
    </lineage>
</organism>
<evidence type="ECO:0000313" key="2">
    <source>
        <dbReference type="Proteomes" id="UP000823900"/>
    </source>
</evidence>
<dbReference type="EMBL" id="DWZA01000051">
    <property type="protein sequence ID" value="HJA71012.1"/>
    <property type="molecule type" value="Genomic_DNA"/>
</dbReference>
<proteinExistence type="predicted"/>
<sequence>MERYFFAEQDRQVRDCIRLEGFDLVNGQRKIFRPEEKDMVNEATFLYVKDGREETVLDFYQSPVTMISSSVQEVFAMYEDNILFKRVYLVSREKGISRNFYIPFIPRLDGMSSFVERYPDGREKKVILDREKCRGHHVFYLADSMTRRPVISLAAAESLLRRRVIGLKLQEVEVR</sequence>
<dbReference type="AlphaFoldDB" id="A0A9D2HHM8"/>
<reference evidence="1" key="1">
    <citation type="journal article" date="2021" name="PeerJ">
        <title>Extensive microbial diversity within the chicken gut microbiome revealed by metagenomics and culture.</title>
        <authorList>
            <person name="Gilroy R."/>
            <person name="Ravi A."/>
            <person name="Getino M."/>
            <person name="Pursley I."/>
            <person name="Horton D.L."/>
            <person name="Alikhan N.F."/>
            <person name="Baker D."/>
            <person name="Gharbi K."/>
            <person name="Hall N."/>
            <person name="Watson M."/>
            <person name="Adriaenssens E.M."/>
            <person name="Foster-Nyarko E."/>
            <person name="Jarju S."/>
            <person name="Secka A."/>
            <person name="Antonio M."/>
            <person name="Oren A."/>
            <person name="Chaudhuri R.R."/>
            <person name="La Ragione R."/>
            <person name="Hildebrand F."/>
            <person name="Pallen M.J."/>
        </authorList>
    </citation>
    <scope>NUCLEOTIDE SEQUENCE</scope>
    <source>
        <strain evidence="1">CHK178-16964</strain>
    </source>
</reference>
<reference evidence="1" key="2">
    <citation type="submission" date="2021-04" db="EMBL/GenBank/DDBJ databases">
        <authorList>
            <person name="Gilroy R."/>
        </authorList>
    </citation>
    <scope>NUCLEOTIDE SEQUENCE</scope>
    <source>
        <strain evidence="1">CHK178-16964</strain>
    </source>
</reference>